<name>A0A937FDH7_9CLOT</name>
<comment type="caution">
    <text evidence="3">The sequence shown here is derived from an EMBL/GenBank/DDBJ whole genome shotgun (WGS) entry which is preliminary data.</text>
</comment>
<accession>A0A937FDH7</accession>
<dbReference type="Pfam" id="PF14172">
    <property type="entry name" value="DUF4309"/>
    <property type="match status" value="1"/>
</dbReference>
<evidence type="ECO:0000313" key="3">
    <source>
        <dbReference type="EMBL" id="MBL4930302.1"/>
    </source>
</evidence>
<dbReference type="RefSeq" id="WP_202765687.1">
    <property type="nucleotide sequence ID" value="NZ_JAESWA010000004.1"/>
</dbReference>
<reference evidence="3" key="1">
    <citation type="submission" date="2021-01" db="EMBL/GenBank/DDBJ databases">
        <title>Genome public.</title>
        <authorList>
            <person name="Liu C."/>
            <person name="Sun Q."/>
        </authorList>
    </citation>
    <scope>NUCLEOTIDE SEQUENCE</scope>
    <source>
        <strain evidence="3">YIM B02565</strain>
    </source>
</reference>
<organism evidence="3 4">
    <name type="scientific">Clostridium paridis</name>
    <dbReference type="NCBI Taxonomy" id="2803863"/>
    <lineage>
        <taxon>Bacteria</taxon>
        <taxon>Bacillati</taxon>
        <taxon>Bacillota</taxon>
        <taxon>Clostridia</taxon>
        <taxon>Eubacteriales</taxon>
        <taxon>Clostridiaceae</taxon>
        <taxon>Clostridium</taxon>
    </lineage>
</organism>
<feature type="compositionally biased region" description="Low complexity" evidence="1">
    <location>
        <begin position="33"/>
        <end position="47"/>
    </location>
</feature>
<dbReference type="PROSITE" id="PS51257">
    <property type="entry name" value="PROKAR_LIPOPROTEIN"/>
    <property type="match status" value="1"/>
</dbReference>
<feature type="signal peptide" evidence="2">
    <location>
        <begin position="1"/>
        <end position="25"/>
    </location>
</feature>
<protein>
    <submittedName>
        <fullName evidence="3">YjgB family protein</fullName>
    </submittedName>
</protein>
<dbReference type="AlphaFoldDB" id="A0A937FDH7"/>
<evidence type="ECO:0000256" key="1">
    <source>
        <dbReference type="SAM" id="MobiDB-lite"/>
    </source>
</evidence>
<evidence type="ECO:0000313" key="4">
    <source>
        <dbReference type="Proteomes" id="UP000623681"/>
    </source>
</evidence>
<keyword evidence="4" id="KW-1185">Reference proteome</keyword>
<feature type="region of interest" description="Disordered" evidence="1">
    <location>
        <begin position="33"/>
        <end position="72"/>
    </location>
</feature>
<feature type="chain" id="PRO_5039117638" evidence="2">
    <location>
        <begin position="26"/>
        <end position="227"/>
    </location>
</feature>
<dbReference type="EMBL" id="JAESWA010000004">
    <property type="protein sequence ID" value="MBL4930302.1"/>
    <property type="molecule type" value="Genomic_DNA"/>
</dbReference>
<keyword evidence="2" id="KW-0732">Signal</keyword>
<gene>
    <name evidence="3" type="ORF">JK634_00555</name>
</gene>
<sequence length="227" mass="25189">MNKSKRSYIALCISTILTFSLISMFGCSNSNKTANNNQDNNTSQNSTNDEKEDEGNTANNNTNNSEQQGKNTQNSLLESIKNLAKQGKIINSDFKAKTTNLQDVEKAWGKADKSEWVSAAKGMYTTYSKHNVVFGSNKGDQVFEVRSYDKKLNGVTLQMVKKYFGNPAYNVKSNGEEILGYVASTDFKILFVFSGTSGSDDTKLDHYSVLYPKGTVNNMADDPGREW</sequence>
<dbReference type="Proteomes" id="UP000623681">
    <property type="component" value="Unassembled WGS sequence"/>
</dbReference>
<dbReference type="InterPro" id="IPR025453">
    <property type="entry name" value="DUF4309"/>
</dbReference>
<evidence type="ECO:0000256" key="2">
    <source>
        <dbReference type="SAM" id="SignalP"/>
    </source>
</evidence>
<proteinExistence type="predicted"/>